<dbReference type="InterPro" id="IPR036938">
    <property type="entry name" value="PAP2/HPO_sf"/>
</dbReference>
<dbReference type="Pfam" id="PF01569">
    <property type="entry name" value="PAP2"/>
    <property type="match status" value="1"/>
</dbReference>
<reference evidence="4" key="1">
    <citation type="journal article" date="2019" name="Int. J. Syst. Evol. Microbiol.">
        <title>The Global Catalogue of Microorganisms (GCM) 10K type strain sequencing project: providing services to taxonomists for standard genome sequencing and annotation.</title>
        <authorList>
            <consortium name="The Broad Institute Genomics Platform"/>
            <consortium name="The Broad Institute Genome Sequencing Center for Infectious Disease"/>
            <person name="Wu L."/>
            <person name="Ma J."/>
        </authorList>
    </citation>
    <scope>NUCLEOTIDE SEQUENCE [LARGE SCALE GENOMIC DNA]</scope>
    <source>
        <strain evidence="4">JCM 18531</strain>
    </source>
</reference>
<dbReference type="Gene3D" id="1.20.144.10">
    <property type="entry name" value="Phosphatidic acid phosphatase type 2/haloperoxidase"/>
    <property type="match status" value="1"/>
</dbReference>
<protein>
    <recommendedName>
        <fullName evidence="2">Phosphatidic acid phosphatase type 2/haloperoxidase domain-containing protein</fullName>
    </recommendedName>
</protein>
<keyword evidence="4" id="KW-1185">Reference proteome</keyword>
<dbReference type="Proteomes" id="UP001499974">
    <property type="component" value="Unassembled WGS sequence"/>
</dbReference>
<accession>A0ABP8XN60</accession>
<organism evidence="3 4">
    <name type="scientific">Nocardioides conyzicola</name>
    <dbReference type="NCBI Taxonomy" id="1651781"/>
    <lineage>
        <taxon>Bacteria</taxon>
        <taxon>Bacillati</taxon>
        <taxon>Actinomycetota</taxon>
        <taxon>Actinomycetes</taxon>
        <taxon>Propionibacteriales</taxon>
        <taxon>Nocardioidaceae</taxon>
        <taxon>Nocardioides</taxon>
    </lineage>
</organism>
<feature type="transmembrane region" description="Helical" evidence="1">
    <location>
        <begin position="74"/>
        <end position="92"/>
    </location>
</feature>
<feature type="transmembrane region" description="Helical" evidence="1">
    <location>
        <begin position="99"/>
        <end position="119"/>
    </location>
</feature>
<evidence type="ECO:0000256" key="1">
    <source>
        <dbReference type="SAM" id="Phobius"/>
    </source>
</evidence>
<dbReference type="SUPFAM" id="SSF48317">
    <property type="entry name" value="Acid phosphatase/Vanadium-dependent haloperoxidase"/>
    <property type="match status" value="1"/>
</dbReference>
<dbReference type="CDD" id="cd03392">
    <property type="entry name" value="PAP2_like_2"/>
    <property type="match status" value="1"/>
</dbReference>
<feature type="domain" description="Phosphatidic acid phosphatase type 2/haloperoxidase" evidence="2">
    <location>
        <begin position="98"/>
        <end position="210"/>
    </location>
</feature>
<feature type="transmembrane region" description="Helical" evidence="1">
    <location>
        <begin position="168"/>
        <end position="189"/>
    </location>
</feature>
<comment type="caution">
    <text evidence="3">The sequence shown here is derived from an EMBL/GenBank/DDBJ whole genome shotgun (WGS) entry which is preliminary data.</text>
</comment>
<name>A0ABP8XN60_9ACTN</name>
<keyword evidence="1" id="KW-0812">Transmembrane</keyword>
<dbReference type="EMBL" id="BAABKM010000002">
    <property type="protein sequence ID" value="GAA4711647.1"/>
    <property type="molecule type" value="Genomic_DNA"/>
</dbReference>
<evidence type="ECO:0000313" key="3">
    <source>
        <dbReference type="EMBL" id="GAA4711647.1"/>
    </source>
</evidence>
<evidence type="ECO:0000313" key="4">
    <source>
        <dbReference type="Proteomes" id="UP001499974"/>
    </source>
</evidence>
<keyword evidence="1" id="KW-1133">Transmembrane helix</keyword>
<feature type="transmembrane region" description="Helical" evidence="1">
    <location>
        <begin position="195"/>
        <end position="216"/>
    </location>
</feature>
<dbReference type="PANTHER" id="PTHR14969:SF13">
    <property type="entry name" value="AT30094P"/>
    <property type="match status" value="1"/>
</dbReference>
<dbReference type="PANTHER" id="PTHR14969">
    <property type="entry name" value="SPHINGOSINE-1-PHOSPHATE PHOSPHOHYDROLASE"/>
    <property type="match status" value="1"/>
</dbReference>
<evidence type="ECO:0000259" key="2">
    <source>
        <dbReference type="SMART" id="SM00014"/>
    </source>
</evidence>
<dbReference type="InterPro" id="IPR000326">
    <property type="entry name" value="PAP2/HPO"/>
</dbReference>
<feature type="transmembrane region" description="Helical" evidence="1">
    <location>
        <begin position="143"/>
        <end position="161"/>
    </location>
</feature>
<sequence length="237" mass="25356">MEGTQTRARRLSRAVVYAVVVAVPLGLLAFLVRSNFGPLVDLDERVIVAATDVTRSHPGFRSIAETWELVSQPWVMYVVLGVPACLVAWFRLHLRTRALWALATMATGWAVAVALKMVVQRARPAIDDPFASHAGYSFPSGHATNNAIVVTTVVLLLWPVLGATARRVVPVAGGLWVLITCADRLFMGAHFLSDVVAGVLLGCGLSIASYAGYVGWSPPSPTTPSKESADDDAHQVA</sequence>
<dbReference type="RefSeq" id="WP_345522529.1">
    <property type="nucleotide sequence ID" value="NZ_BAABKM010000002.1"/>
</dbReference>
<proteinExistence type="predicted"/>
<gene>
    <name evidence="3" type="ORF">GCM10023349_33300</name>
</gene>
<feature type="transmembrane region" description="Helical" evidence="1">
    <location>
        <begin position="14"/>
        <end position="32"/>
    </location>
</feature>
<dbReference type="SMART" id="SM00014">
    <property type="entry name" value="acidPPc"/>
    <property type="match status" value="1"/>
</dbReference>
<keyword evidence="1" id="KW-0472">Membrane</keyword>